<dbReference type="GO" id="GO:0003677">
    <property type="term" value="F:DNA binding"/>
    <property type="evidence" value="ECO:0007669"/>
    <property type="project" value="InterPro"/>
</dbReference>
<dbReference type="EMBL" id="VSWD01000004">
    <property type="protein sequence ID" value="KAK3104418.1"/>
    <property type="molecule type" value="Genomic_DNA"/>
</dbReference>
<dbReference type="PROSITE" id="PS50888">
    <property type="entry name" value="BHLH"/>
    <property type="match status" value="1"/>
</dbReference>
<comment type="subcellular location">
    <subcellularLocation>
        <location evidence="1">Nucleus</location>
    </subcellularLocation>
</comment>
<dbReference type="Pfam" id="PF00010">
    <property type="entry name" value="HLH"/>
    <property type="match status" value="1"/>
</dbReference>
<comment type="caution">
    <text evidence="6">The sequence shown here is derived from an EMBL/GenBank/DDBJ whole genome shotgun (WGS) entry which is preliminary data.</text>
</comment>
<sequence length="347" mass="38325">MEKKRRARINSSLSELKSLLQDVIKEEGARHNKMEKADILEMTVRYLRRVQQQRCSGRPSTSSKYRLGFNECISEIGKFLKTSDNVDPDSFDVNNNNGIKTSPLKNDRTYERNCESHGLRVTAGGNPTVVSPQATSTNENAQNLICTNQTQIPYQVYNPPQQQIPQVIQTVSQPNIVSGVQLIPTTSLVSGQVAFILPANPVQTGSVVNCVVANQPHISSQSPIANQPQIANQSQIFNQQQIAKQTQSIESLSMPTSINYTSPQTFTPITLTSMASCESKSVALPTGNTSCQNRRTVINEPKTMSAGFGSKAQFLNLPLIAPKPMSDVDTRFCKSNSPEDQNVWRPW</sequence>
<organism evidence="6 7">
    <name type="scientific">Pinctada imbricata</name>
    <name type="common">Atlantic pearl-oyster</name>
    <name type="synonym">Pinctada martensii</name>
    <dbReference type="NCBI Taxonomy" id="66713"/>
    <lineage>
        <taxon>Eukaryota</taxon>
        <taxon>Metazoa</taxon>
        <taxon>Spiralia</taxon>
        <taxon>Lophotrochozoa</taxon>
        <taxon>Mollusca</taxon>
        <taxon>Bivalvia</taxon>
        <taxon>Autobranchia</taxon>
        <taxon>Pteriomorphia</taxon>
        <taxon>Pterioida</taxon>
        <taxon>Pterioidea</taxon>
        <taxon>Pteriidae</taxon>
        <taxon>Pinctada</taxon>
    </lineage>
</organism>
<protein>
    <recommendedName>
        <fullName evidence="5">BHLH domain-containing protein</fullName>
    </recommendedName>
</protein>
<dbReference type="InterPro" id="IPR011598">
    <property type="entry name" value="bHLH_dom"/>
</dbReference>
<dbReference type="GO" id="GO:0046983">
    <property type="term" value="F:protein dimerization activity"/>
    <property type="evidence" value="ECO:0007669"/>
    <property type="project" value="InterPro"/>
</dbReference>
<keyword evidence="4" id="KW-0539">Nucleus</keyword>
<evidence type="ECO:0000256" key="4">
    <source>
        <dbReference type="ARBA" id="ARBA00023242"/>
    </source>
</evidence>
<dbReference type="GO" id="GO:0006355">
    <property type="term" value="P:regulation of DNA-templated transcription"/>
    <property type="evidence" value="ECO:0007669"/>
    <property type="project" value="InterPro"/>
</dbReference>
<dbReference type="Pfam" id="PF07527">
    <property type="entry name" value="Hairy_orange"/>
    <property type="match status" value="1"/>
</dbReference>
<gene>
    <name evidence="6" type="ORF">FSP39_001663</name>
</gene>
<keyword evidence="7" id="KW-1185">Reference proteome</keyword>
<keyword evidence="2" id="KW-0805">Transcription regulation</keyword>
<evidence type="ECO:0000313" key="7">
    <source>
        <dbReference type="Proteomes" id="UP001186944"/>
    </source>
</evidence>
<dbReference type="SUPFAM" id="SSF47459">
    <property type="entry name" value="HLH, helix-loop-helix DNA-binding domain"/>
    <property type="match status" value="1"/>
</dbReference>
<reference evidence="6" key="1">
    <citation type="submission" date="2019-08" db="EMBL/GenBank/DDBJ databases">
        <title>The improved chromosome-level genome for the pearl oyster Pinctada fucata martensii using PacBio sequencing and Hi-C.</title>
        <authorList>
            <person name="Zheng Z."/>
        </authorList>
    </citation>
    <scope>NUCLEOTIDE SEQUENCE</scope>
    <source>
        <strain evidence="6">ZZ-2019</strain>
        <tissue evidence="6">Adductor muscle</tissue>
    </source>
</reference>
<evidence type="ECO:0000259" key="5">
    <source>
        <dbReference type="PROSITE" id="PS50888"/>
    </source>
</evidence>
<dbReference type="Proteomes" id="UP001186944">
    <property type="component" value="Unassembled WGS sequence"/>
</dbReference>
<evidence type="ECO:0000256" key="3">
    <source>
        <dbReference type="ARBA" id="ARBA00023163"/>
    </source>
</evidence>
<dbReference type="AlphaFoldDB" id="A0AA88YMK4"/>
<feature type="domain" description="BHLH" evidence="5">
    <location>
        <begin position="1"/>
        <end position="50"/>
    </location>
</feature>
<evidence type="ECO:0000256" key="2">
    <source>
        <dbReference type="ARBA" id="ARBA00023015"/>
    </source>
</evidence>
<name>A0AA88YMK4_PINIB</name>
<dbReference type="GO" id="GO:0005634">
    <property type="term" value="C:nucleus"/>
    <property type="evidence" value="ECO:0007669"/>
    <property type="project" value="UniProtKB-SubCell"/>
</dbReference>
<dbReference type="SMART" id="SM00353">
    <property type="entry name" value="HLH"/>
    <property type="match status" value="1"/>
</dbReference>
<dbReference type="PANTHER" id="PTHR10985">
    <property type="entry name" value="BASIC HELIX-LOOP-HELIX TRANSCRIPTION FACTOR, HES-RELATED"/>
    <property type="match status" value="1"/>
</dbReference>
<dbReference type="InterPro" id="IPR003650">
    <property type="entry name" value="Orange_dom"/>
</dbReference>
<dbReference type="InterPro" id="IPR036638">
    <property type="entry name" value="HLH_DNA-bd_sf"/>
</dbReference>
<accession>A0AA88YMK4</accession>
<keyword evidence="3" id="KW-0804">Transcription</keyword>
<dbReference type="InterPro" id="IPR050370">
    <property type="entry name" value="HES_HEY"/>
</dbReference>
<dbReference type="SUPFAM" id="SSF158457">
    <property type="entry name" value="Orange domain-like"/>
    <property type="match status" value="1"/>
</dbReference>
<proteinExistence type="predicted"/>
<dbReference type="Gene3D" id="4.10.280.10">
    <property type="entry name" value="Helix-loop-helix DNA-binding domain"/>
    <property type="match status" value="1"/>
</dbReference>
<evidence type="ECO:0000256" key="1">
    <source>
        <dbReference type="ARBA" id="ARBA00004123"/>
    </source>
</evidence>
<evidence type="ECO:0000313" key="6">
    <source>
        <dbReference type="EMBL" id="KAK3104418.1"/>
    </source>
</evidence>